<feature type="transmembrane region" description="Helical" evidence="1">
    <location>
        <begin position="34"/>
        <end position="53"/>
    </location>
</feature>
<protein>
    <submittedName>
        <fullName evidence="2">Uncharacterized protein</fullName>
    </submittedName>
</protein>
<keyword evidence="1" id="KW-0472">Membrane</keyword>
<evidence type="ECO:0000313" key="2">
    <source>
        <dbReference type="EMBL" id="QHT92437.1"/>
    </source>
</evidence>
<keyword evidence="1" id="KW-0812">Transmembrane</keyword>
<reference evidence="2" key="1">
    <citation type="journal article" date="2020" name="Nature">
        <title>Giant virus diversity and host interactions through global metagenomics.</title>
        <authorList>
            <person name="Schulz F."/>
            <person name="Roux S."/>
            <person name="Paez-Espino D."/>
            <person name="Jungbluth S."/>
            <person name="Walsh D.A."/>
            <person name="Denef V.J."/>
            <person name="McMahon K.D."/>
            <person name="Konstantinidis K.T."/>
            <person name="Eloe-Fadrosh E.A."/>
            <person name="Kyrpides N.C."/>
            <person name="Woyke T."/>
        </authorList>
    </citation>
    <scope>NUCLEOTIDE SEQUENCE</scope>
    <source>
        <strain evidence="2">GVMAG-M-3300023184-88</strain>
    </source>
</reference>
<dbReference type="EMBL" id="MN740184">
    <property type="protein sequence ID" value="QHT92437.1"/>
    <property type="molecule type" value="Genomic_DNA"/>
</dbReference>
<dbReference type="AlphaFoldDB" id="A0A6C0IKM7"/>
<feature type="transmembrane region" description="Helical" evidence="1">
    <location>
        <begin position="73"/>
        <end position="89"/>
    </location>
</feature>
<accession>A0A6C0IKM7</accession>
<sequence length="124" mass="14192">MDILRLRFFLFLFGCIGSRIAFTVLSAYSTGVMLQFLGMIAILFVIGWIYIIFIGKRDTGPEVFGGKIWWQKLRPVHAILWGLFAFLALSKNPKAWMVLAADTSFGLLSFLRHHYMNGDLKMLL</sequence>
<feature type="transmembrane region" description="Helical" evidence="1">
    <location>
        <begin position="7"/>
        <end position="28"/>
    </location>
</feature>
<proteinExistence type="predicted"/>
<organism evidence="2">
    <name type="scientific">viral metagenome</name>
    <dbReference type="NCBI Taxonomy" id="1070528"/>
    <lineage>
        <taxon>unclassified sequences</taxon>
        <taxon>metagenomes</taxon>
        <taxon>organismal metagenomes</taxon>
    </lineage>
</organism>
<evidence type="ECO:0000256" key="1">
    <source>
        <dbReference type="SAM" id="Phobius"/>
    </source>
</evidence>
<keyword evidence="1" id="KW-1133">Transmembrane helix</keyword>
<name>A0A6C0IKM7_9ZZZZ</name>